<dbReference type="PANTHER" id="PTHR33202:SF2">
    <property type="entry name" value="FERRIC UPTAKE REGULATION PROTEIN"/>
    <property type="match status" value="1"/>
</dbReference>
<reference evidence="13 14" key="1">
    <citation type="submission" date="2016-10" db="EMBL/GenBank/DDBJ databases">
        <authorList>
            <person name="de Groot N.N."/>
        </authorList>
    </citation>
    <scope>NUCLEOTIDE SEQUENCE [LARGE SCALE GENOMIC DNA]</scope>
    <source>
        <strain evidence="13 14">CGMCC 1.7056</strain>
    </source>
</reference>
<evidence type="ECO:0000256" key="2">
    <source>
        <dbReference type="ARBA" id="ARBA00007957"/>
    </source>
</evidence>
<feature type="binding site" evidence="11">
    <location>
        <position position="92"/>
    </location>
    <ligand>
        <name>Zn(2+)</name>
        <dbReference type="ChEBI" id="CHEBI:29105"/>
    </ligand>
</feature>
<accession>A0A1I1D6G0</accession>
<dbReference type="GO" id="GO:0005829">
    <property type="term" value="C:cytosol"/>
    <property type="evidence" value="ECO:0007669"/>
    <property type="project" value="TreeGrafter"/>
</dbReference>
<dbReference type="AlphaFoldDB" id="A0A1I1D6G0"/>
<comment type="subcellular location">
    <subcellularLocation>
        <location evidence="1">Cytoplasm</location>
    </subcellularLocation>
</comment>
<feature type="binding site" evidence="12">
    <location>
        <position position="107"/>
    </location>
    <ligand>
        <name>Fe cation</name>
        <dbReference type="ChEBI" id="CHEBI:24875"/>
    </ligand>
</feature>
<dbReference type="PANTHER" id="PTHR33202">
    <property type="entry name" value="ZINC UPTAKE REGULATION PROTEIN"/>
    <property type="match status" value="1"/>
</dbReference>
<dbReference type="Pfam" id="PF01475">
    <property type="entry name" value="FUR"/>
    <property type="match status" value="1"/>
</dbReference>
<evidence type="ECO:0000256" key="3">
    <source>
        <dbReference type="ARBA" id="ARBA00011738"/>
    </source>
</evidence>
<organism evidence="13 14">
    <name type="scientific">Nocardioides terrae</name>
    <dbReference type="NCBI Taxonomy" id="574651"/>
    <lineage>
        <taxon>Bacteria</taxon>
        <taxon>Bacillati</taxon>
        <taxon>Actinomycetota</taxon>
        <taxon>Actinomycetes</taxon>
        <taxon>Propionibacteriales</taxon>
        <taxon>Nocardioidaceae</taxon>
        <taxon>Nocardioides</taxon>
    </lineage>
</organism>
<dbReference type="Gene3D" id="3.30.1490.190">
    <property type="match status" value="1"/>
</dbReference>
<keyword evidence="12" id="KW-0408">Iron</keyword>
<evidence type="ECO:0000256" key="6">
    <source>
        <dbReference type="ARBA" id="ARBA00022723"/>
    </source>
</evidence>
<dbReference type="Proteomes" id="UP000198832">
    <property type="component" value="Unassembled WGS sequence"/>
</dbReference>
<evidence type="ECO:0000256" key="10">
    <source>
        <dbReference type="ARBA" id="ARBA00023163"/>
    </source>
</evidence>
<keyword evidence="9" id="KW-0238">DNA-binding</keyword>
<gene>
    <name evidence="13" type="ORF">SAMN04487968_10118</name>
</gene>
<keyword evidence="4" id="KW-0963">Cytoplasm</keyword>
<evidence type="ECO:0000256" key="11">
    <source>
        <dbReference type="PIRSR" id="PIRSR602481-1"/>
    </source>
</evidence>
<comment type="cofactor">
    <cofactor evidence="11">
        <name>Zn(2+)</name>
        <dbReference type="ChEBI" id="CHEBI:29105"/>
    </cofactor>
    <text evidence="11">Binds 1 zinc ion per subunit.</text>
</comment>
<dbReference type="OrthoDB" id="8659436at2"/>
<keyword evidence="7 11" id="KW-0862">Zinc</keyword>
<feature type="binding site" evidence="12">
    <location>
        <position position="124"/>
    </location>
    <ligand>
        <name>Fe cation</name>
        <dbReference type="ChEBI" id="CHEBI:24875"/>
    </ligand>
</feature>
<proteinExistence type="inferred from homology"/>
<evidence type="ECO:0000256" key="4">
    <source>
        <dbReference type="ARBA" id="ARBA00022490"/>
    </source>
</evidence>
<evidence type="ECO:0000256" key="5">
    <source>
        <dbReference type="ARBA" id="ARBA00022491"/>
    </source>
</evidence>
<dbReference type="SUPFAM" id="SSF46785">
    <property type="entry name" value="Winged helix' DNA-binding domain"/>
    <property type="match status" value="1"/>
</dbReference>
<keyword evidence="5" id="KW-0678">Repressor</keyword>
<name>A0A1I1D6G0_9ACTN</name>
<dbReference type="GO" id="GO:1900376">
    <property type="term" value="P:regulation of secondary metabolite biosynthetic process"/>
    <property type="evidence" value="ECO:0007669"/>
    <property type="project" value="TreeGrafter"/>
</dbReference>
<dbReference type="CDD" id="cd07153">
    <property type="entry name" value="Fur_like"/>
    <property type="match status" value="1"/>
</dbReference>
<feature type="binding site" evidence="11">
    <location>
        <position position="132"/>
    </location>
    <ligand>
        <name>Zn(2+)</name>
        <dbReference type="ChEBI" id="CHEBI:29105"/>
    </ligand>
</feature>
<keyword evidence="14" id="KW-1185">Reference proteome</keyword>
<feature type="binding site" evidence="11">
    <location>
        <position position="135"/>
    </location>
    <ligand>
        <name>Zn(2+)</name>
        <dbReference type="ChEBI" id="CHEBI:29105"/>
    </ligand>
</feature>
<evidence type="ECO:0000313" key="13">
    <source>
        <dbReference type="EMBL" id="SFB69926.1"/>
    </source>
</evidence>
<dbReference type="GO" id="GO:0003700">
    <property type="term" value="F:DNA-binding transcription factor activity"/>
    <property type="evidence" value="ECO:0007669"/>
    <property type="project" value="InterPro"/>
</dbReference>
<keyword evidence="8" id="KW-0805">Transcription regulation</keyword>
<comment type="cofactor">
    <cofactor evidence="12">
        <name>Mn(2+)</name>
        <dbReference type="ChEBI" id="CHEBI:29035"/>
    </cofactor>
    <cofactor evidence="12">
        <name>Fe(2+)</name>
        <dbReference type="ChEBI" id="CHEBI:29033"/>
    </cofactor>
    <text evidence="12">Binds 1 Mn(2+) or Fe(2+) ion per subunit.</text>
</comment>
<evidence type="ECO:0000256" key="9">
    <source>
        <dbReference type="ARBA" id="ARBA00023125"/>
    </source>
</evidence>
<evidence type="ECO:0000313" key="14">
    <source>
        <dbReference type="Proteomes" id="UP000198832"/>
    </source>
</evidence>
<dbReference type="Gene3D" id="1.10.10.10">
    <property type="entry name" value="Winged helix-like DNA-binding domain superfamily/Winged helix DNA-binding domain"/>
    <property type="match status" value="1"/>
</dbReference>
<dbReference type="InterPro" id="IPR002481">
    <property type="entry name" value="FUR"/>
</dbReference>
<sequence>MTNTDQPTDQAGLRPTKQRLAVASALAETEGFQSAQEIHDLLGRRGDSVGLATVYRTLQRLAEAGDVDMMRTEDGEAIYRRCSDSHHHHLVCRTCGRTVEVEGPAVERWTSAMAAEHGYADVSHTLEIFGTCRDCQ</sequence>
<dbReference type="GO" id="GO:0000976">
    <property type="term" value="F:transcription cis-regulatory region binding"/>
    <property type="evidence" value="ECO:0007669"/>
    <property type="project" value="TreeGrafter"/>
</dbReference>
<evidence type="ECO:0000256" key="8">
    <source>
        <dbReference type="ARBA" id="ARBA00023015"/>
    </source>
</evidence>
<evidence type="ECO:0000256" key="7">
    <source>
        <dbReference type="ARBA" id="ARBA00022833"/>
    </source>
</evidence>
<comment type="similarity">
    <text evidence="2">Belongs to the Fur family.</text>
</comment>
<dbReference type="GO" id="GO:0045892">
    <property type="term" value="P:negative regulation of DNA-templated transcription"/>
    <property type="evidence" value="ECO:0007669"/>
    <property type="project" value="TreeGrafter"/>
</dbReference>
<evidence type="ECO:0000256" key="1">
    <source>
        <dbReference type="ARBA" id="ARBA00004496"/>
    </source>
</evidence>
<dbReference type="FunFam" id="1.10.10.10:FF:000459">
    <property type="entry name" value="Ferric uptake regulation protein"/>
    <property type="match status" value="1"/>
</dbReference>
<dbReference type="GO" id="GO:0008270">
    <property type="term" value="F:zinc ion binding"/>
    <property type="evidence" value="ECO:0007669"/>
    <property type="project" value="TreeGrafter"/>
</dbReference>
<dbReference type="InterPro" id="IPR036388">
    <property type="entry name" value="WH-like_DNA-bd_sf"/>
</dbReference>
<comment type="subunit">
    <text evidence="3">Homodimer.</text>
</comment>
<dbReference type="RefSeq" id="WP_091118864.1">
    <property type="nucleotide sequence ID" value="NZ_FOLB01000001.1"/>
</dbReference>
<feature type="binding site" evidence="11">
    <location>
        <position position="95"/>
    </location>
    <ligand>
        <name>Zn(2+)</name>
        <dbReference type="ChEBI" id="CHEBI:29105"/>
    </ligand>
</feature>
<dbReference type="InterPro" id="IPR036390">
    <property type="entry name" value="WH_DNA-bd_sf"/>
</dbReference>
<feature type="binding site" evidence="12">
    <location>
        <position position="86"/>
    </location>
    <ligand>
        <name>Fe cation</name>
        <dbReference type="ChEBI" id="CHEBI:24875"/>
    </ligand>
</feature>
<evidence type="ECO:0000256" key="12">
    <source>
        <dbReference type="PIRSR" id="PIRSR602481-2"/>
    </source>
</evidence>
<protein>
    <submittedName>
        <fullName evidence="13">Fur family transcriptional regulator, ferric uptake regulator</fullName>
    </submittedName>
</protein>
<dbReference type="InterPro" id="IPR043135">
    <property type="entry name" value="Fur_C"/>
</dbReference>
<dbReference type="STRING" id="574651.SAMN04487968_10118"/>
<keyword evidence="6 11" id="KW-0479">Metal-binding</keyword>
<dbReference type="EMBL" id="FOLB01000001">
    <property type="protein sequence ID" value="SFB69926.1"/>
    <property type="molecule type" value="Genomic_DNA"/>
</dbReference>
<keyword evidence="10" id="KW-0804">Transcription</keyword>